<dbReference type="FunFam" id="3.40.50.300:FF:000689">
    <property type="entry name" value="ATP binding cassette subfamily A member 12"/>
    <property type="match status" value="1"/>
</dbReference>
<feature type="domain" description="ABC transporter" evidence="13">
    <location>
        <begin position="1593"/>
        <end position="1831"/>
    </location>
</feature>
<dbReference type="SMART" id="SM00382">
    <property type="entry name" value="AAA"/>
    <property type="match status" value="2"/>
</dbReference>
<dbReference type="Pfam" id="PF23321">
    <property type="entry name" value="R1_ABCA1"/>
    <property type="match status" value="1"/>
</dbReference>
<dbReference type="FunFam" id="3.40.50.300:FF:000298">
    <property type="entry name" value="ATP-binding cassette sub-family A member 12"/>
    <property type="match status" value="1"/>
</dbReference>
<dbReference type="GeneTree" id="ENSGT00940000157295"/>
<dbReference type="Pfam" id="PF00005">
    <property type="entry name" value="ABC_tran"/>
    <property type="match status" value="2"/>
</dbReference>
<dbReference type="GO" id="GO:0030659">
    <property type="term" value="C:cytoplasmic vesicle membrane"/>
    <property type="evidence" value="ECO:0007669"/>
    <property type="project" value="UniProtKB-SubCell"/>
</dbReference>
<keyword evidence="4" id="KW-0677">Repeat</keyword>
<comment type="subcellular location">
    <subcellularLocation>
        <location evidence="1">Cytoplasmic vesicle membrane</location>
        <topology evidence="1">Multi-pass membrane protein</topology>
    </subcellularLocation>
</comment>
<dbReference type="Gene3D" id="3.40.50.300">
    <property type="entry name" value="P-loop containing nucleotide triphosphate hydrolases"/>
    <property type="match status" value="2"/>
</dbReference>
<keyword evidence="7" id="KW-1278">Translocase</keyword>
<dbReference type="InterPro" id="IPR026082">
    <property type="entry name" value="ABCA"/>
</dbReference>
<keyword evidence="2" id="KW-0813">Transport</keyword>
<keyword evidence="11" id="KW-0968">Cytoplasmic vesicle</keyword>
<evidence type="ECO:0000256" key="11">
    <source>
        <dbReference type="ARBA" id="ARBA00023329"/>
    </source>
</evidence>
<feature type="transmembrane region" description="Helical" evidence="12">
    <location>
        <begin position="1441"/>
        <end position="1465"/>
    </location>
</feature>
<evidence type="ECO:0000259" key="13">
    <source>
        <dbReference type="PROSITE" id="PS50893"/>
    </source>
</evidence>
<accession>A0AAY4EJI2</accession>
<keyword evidence="9" id="KW-0445">Lipid transport</keyword>
<evidence type="ECO:0000256" key="6">
    <source>
        <dbReference type="ARBA" id="ARBA00022840"/>
    </source>
</evidence>
<evidence type="ECO:0000256" key="9">
    <source>
        <dbReference type="ARBA" id="ARBA00023055"/>
    </source>
</evidence>
<evidence type="ECO:0000256" key="10">
    <source>
        <dbReference type="ARBA" id="ARBA00023136"/>
    </source>
</evidence>
<feature type="transmembrane region" description="Helical" evidence="12">
    <location>
        <begin position="548"/>
        <end position="568"/>
    </location>
</feature>
<dbReference type="CDD" id="cd03263">
    <property type="entry name" value="ABC_subfamily_A"/>
    <property type="match status" value="2"/>
</dbReference>
<evidence type="ECO:0000256" key="12">
    <source>
        <dbReference type="SAM" id="Phobius"/>
    </source>
</evidence>
<dbReference type="GO" id="GO:0005319">
    <property type="term" value="F:lipid transporter activity"/>
    <property type="evidence" value="ECO:0007669"/>
    <property type="project" value="TreeGrafter"/>
</dbReference>
<evidence type="ECO:0000256" key="2">
    <source>
        <dbReference type="ARBA" id="ARBA00022448"/>
    </source>
</evidence>
<evidence type="ECO:0000256" key="3">
    <source>
        <dbReference type="ARBA" id="ARBA00022692"/>
    </source>
</evidence>
<dbReference type="PANTHER" id="PTHR19229:SF29">
    <property type="entry name" value="GLUCOSYLCERAMIDE TRANSPORTER ABCA12"/>
    <property type="match status" value="1"/>
</dbReference>
<keyword evidence="5" id="KW-0547">Nucleotide-binding</keyword>
<dbReference type="PROSITE" id="PS50893">
    <property type="entry name" value="ABC_TRANSPORTER_2"/>
    <property type="match status" value="2"/>
</dbReference>
<evidence type="ECO:0000256" key="1">
    <source>
        <dbReference type="ARBA" id="ARBA00004439"/>
    </source>
</evidence>
<keyword evidence="10 12" id="KW-0472">Membrane</keyword>
<dbReference type="Ensembl" id="ENSDCDT00010068188.1">
    <property type="protein sequence ID" value="ENSDCDP00010057504.1"/>
    <property type="gene ID" value="ENSDCDG00010032543.1"/>
</dbReference>
<evidence type="ECO:0000256" key="7">
    <source>
        <dbReference type="ARBA" id="ARBA00022967"/>
    </source>
</evidence>
<feature type="transmembrane region" description="Helical" evidence="12">
    <location>
        <begin position="470"/>
        <end position="492"/>
    </location>
</feature>
<dbReference type="PANTHER" id="PTHR19229">
    <property type="entry name" value="ATP-BINDING CASSETTE TRANSPORTER SUBFAMILY A ABCA"/>
    <property type="match status" value="1"/>
</dbReference>
<evidence type="ECO:0000256" key="4">
    <source>
        <dbReference type="ARBA" id="ARBA00022737"/>
    </source>
</evidence>
<feature type="transmembrane region" description="Helical" evidence="12">
    <location>
        <begin position="580"/>
        <end position="599"/>
    </location>
</feature>
<dbReference type="PROSITE" id="PS00211">
    <property type="entry name" value="ABC_TRANSPORTER_1"/>
    <property type="match status" value="1"/>
</dbReference>
<dbReference type="GO" id="GO:0005524">
    <property type="term" value="F:ATP binding"/>
    <property type="evidence" value="ECO:0007669"/>
    <property type="project" value="UniProtKB-KW"/>
</dbReference>
<dbReference type="GO" id="GO:0032376">
    <property type="term" value="P:positive regulation of cholesterol transport"/>
    <property type="evidence" value="ECO:0007669"/>
    <property type="project" value="UniProtKB-ARBA"/>
</dbReference>
<dbReference type="GO" id="GO:0016887">
    <property type="term" value="F:ATP hydrolysis activity"/>
    <property type="evidence" value="ECO:0007669"/>
    <property type="project" value="InterPro"/>
</dbReference>
<feature type="transmembrane region" description="Helical" evidence="12">
    <location>
        <begin position="1527"/>
        <end position="1549"/>
    </location>
</feature>
<feature type="transmembrane region" description="Helical" evidence="12">
    <location>
        <begin position="653"/>
        <end position="674"/>
    </location>
</feature>
<reference evidence="14" key="3">
    <citation type="submission" date="2025-09" db="UniProtKB">
        <authorList>
            <consortium name="Ensembl"/>
        </authorList>
    </citation>
    <scope>IDENTIFICATION</scope>
</reference>
<keyword evidence="15" id="KW-1185">Reference proteome</keyword>
<dbReference type="InterPro" id="IPR027417">
    <property type="entry name" value="P-loop_NTPase"/>
</dbReference>
<dbReference type="InterPro" id="IPR003593">
    <property type="entry name" value="AAA+_ATPase"/>
</dbReference>
<feature type="domain" description="ABC transporter" evidence="13">
    <location>
        <begin position="750"/>
        <end position="981"/>
    </location>
</feature>
<keyword evidence="6" id="KW-0067">ATP-binding</keyword>
<sequence>MILFGFISSSLSQILSSLTSLRYCNDPYKLHLSRMSTMIFNQFCSLSPVQWYKLVFFCAMLLPPPAILFQLLLSSDMQNLLGTLLQLVQFLTDMMNKLLPAINRLQEYLVSFSDLNLMANAEFRGLVRGKRSTMSSKATFLTLSRALCSHGILSLFAISRLPSMLDFDSSVQEDYEKEQLIEKFMIPHDASPFCMNLFLDMVNTTGGAVAWAFLKPMLLGQVLYTPDTPLTRAIIEKSNGTLHQFGELKLFAEEWLQSSAYIMQSAQLLNQTLPMLQNSLSNMFVQNFIEAQTNIDVAQMRETLKSFSNVTELLERNKFIVQQITTLSSLMMNLSSCVNFDRYKAFGSAEELDEQAEILAQTRDLYASIIFKLPANVSVLPKKVDYTIRMDIENSMRTDRVRNPIWVRDSYISFTKTQRYNRGFVYLQESIDRAIIEIQTGAPVSEPAVQLQAFPYPCFPKDKYLESISFAFPLVLMIAWVLFIAHFVKMLVHERELRLHEYMKMMGVNPTSHFFAWFIESSCFLLVTIIILTFILSAGGVLPRSNPFLLFLYLSNYGFSILAISFLISSFFDKTNIAGLSGGMIYIITFFPFIVVMSMESNLSLSVKSALSLFSPTCFSCASQYISRYEAQEQGIQWDNIYISPMSGDSGSFGWLCWLLLIDSFIYFFIGAYIRMVFPGKYGIAAPWYFPVMASFWCDLFGCSKKPEKAARGLFFSNVMNTNFPHNKGKGHDMLHTQAEDEFPGLPVGVSLNGLTKIYGNTRAIDNLNLSFYEGHVTTLLGHNGAGKTTTMSLLTGLFAPSSGTIEVYGRDMQMHTDAVRKDLGVCMQYDVHFDHMTTEEHLLLYGQIKAPHWTRQELHMQVRKILEETGMYAHRHKRVGTLSGGMKRKLSISIAFIGGSRLVVLDEPTTGVDPCSRRSIWDIVLQHKTDRTIILSTHHLDEAEVLSDRIAFMERGGLKCCGSPFYLKDKLAKGYNLTLTKKVKNPDSDERFDNAEVKTFIQSHLPDAQLKDDGEVGDVVFSLPPYSSQNASAYRSLLSSLDQNLDVLQLGCYGISDTTLEEVFLSLTKDDVEAEERPWSVSETVLETAASTDSLPDDLQGSSYSLTGSSTVHGWALVVQQIMAMLTKRVHHSRRDWKGLASQILLPVLFVVAAMGLGSIRSDLQHFPEMQLSPGLYSSGNQYAFFSNQNPDNSSLVDTMMSFPGIDTLCMDNPYGPYDPPHMRNPSSQIVYNLTGLNVEDYLITTANDFIRDRYGGWSFGMPLPPDLQMDLLDVPKNRTLSKVWYNTEGHHTMPAYLNSLNNFILRSSLPAGGDSWQYGEVRGLVNTLVALCILTGFSIMTASFAVYEVQEYHSGSKRLQHISGISEPFYWAINFLYDLALYMVPVVLCVIVIAAFQLPAFTDRLNLGAVTLLLVLFGFATFPWMYLLTSVFKDTEMAFISYVCINLFISINTIVSTAILFFLGELNKDDENIQQVYRTLSHVFLIFPQFSFGNGLLELARGDVQVQILAVFGVDAYKNPYSTDVLGWMFLSLFLQGLGAFTLRLLLNKWLIRLSTQRNLKTLPQEEIFGDEDVVAEHQRVDSGAANSDILQINQLSKVYKQLNKNVVAVKKLSIGIPAGECFGLLGVNGAGKTTTFKMLTGDTSPTEGTAQIRDWDGRMVDIINCRNEGINIGYCPQVDALDDMLTGEEHLYFYARIRGISKREIDRVVNYLLKRLELGYHRHNTAENYSCGTRRKLSTALALIGHPQILLLDEPSSGMDPRTKRHLWKIISEEVEGKCAVVLTSHSMEECEALCSRLAIMVKGQFRCLGSLQHIKNRFGSGFTVKMYLFSAACDVNVITSFMQEHFPSTYLKDHHSSMVEYHVPVAPGGVADIFDQLESNKSALQIKHFSVSQTTLDEVFINFAMGKVGMETDNSESADSDSLDSFDT</sequence>
<organism evidence="14 15">
    <name type="scientific">Denticeps clupeoides</name>
    <name type="common">denticle herring</name>
    <dbReference type="NCBI Taxonomy" id="299321"/>
    <lineage>
        <taxon>Eukaryota</taxon>
        <taxon>Metazoa</taxon>
        <taxon>Chordata</taxon>
        <taxon>Craniata</taxon>
        <taxon>Vertebrata</taxon>
        <taxon>Euteleostomi</taxon>
        <taxon>Actinopterygii</taxon>
        <taxon>Neopterygii</taxon>
        <taxon>Teleostei</taxon>
        <taxon>Clupei</taxon>
        <taxon>Clupeiformes</taxon>
        <taxon>Denticipitoidei</taxon>
        <taxon>Denticipitidae</taxon>
        <taxon>Denticeps</taxon>
    </lineage>
</organism>
<keyword evidence="8 12" id="KW-1133">Transmembrane helix</keyword>
<evidence type="ECO:0000256" key="8">
    <source>
        <dbReference type="ARBA" id="ARBA00022989"/>
    </source>
</evidence>
<keyword evidence="3 12" id="KW-0812">Transmembrane</keyword>
<protein>
    <submittedName>
        <fullName evidence="14">ATP binding cassette subfamily A member 12</fullName>
    </submittedName>
</protein>
<feature type="transmembrane region" description="Helical" evidence="12">
    <location>
        <begin position="513"/>
        <end position="536"/>
    </location>
</feature>
<dbReference type="InterPro" id="IPR017871">
    <property type="entry name" value="ABC_transporter-like_CS"/>
</dbReference>
<feature type="transmembrane region" description="Helical" evidence="12">
    <location>
        <begin position="1326"/>
        <end position="1349"/>
    </location>
</feature>
<evidence type="ECO:0000313" key="15">
    <source>
        <dbReference type="Proteomes" id="UP000694580"/>
    </source>
</evidence>
<dbReference type="GO" id="GO:0140359">
    <property type="term" value="F:ABC-type transporter activity"/>
    <property type="evidence" value="ECO:0007669"/>
    <property type="project" value="InterPro"/>
</dbReference>
<dbReference type="InterPro" id="IPR056264">
    <property type="entry name" value="R2_ABCA1-4-like"/>
</dbReference>
<name>A0AAY4EJI2_9TELE</name>
<dbReference type="Pfam" id="PF12698">
    <property type="entry name" value="ABC2_membrane_3"/>
    <property type="match status" value="2"/>
</dbReference>
<evidence type="ECO:0000256" key="5">
    <source>
        <dbReference type="ARBA" id="ARBA00022741"/>
    </source>
</evidence>
<evidence type="ECO:0000313" key="14">
    <source>
        <dbReference type="Ensembl" id="ENSDCDP00010057504.1"/>
    </source>
</evidence>
<feature type="transmembrane region" description="Helical" evidence="12">
    <location>
        <begin position="1370"/>
        <end position="1397"/>
    </location>
</feature>
<feature type="transmembrane region" description="Helical" evidence="12">
    <location>
        <begin position="1409"/>
        <end position="1429"/>
    </location>
</feature>
<reference evidence="14" key="2">
    <citation type="submission" date="2025-08" db="UniProtKB">
        <authorList>
            <consortium name="Ensembl"/>
        </authorList>
    </citation>
    <scope>IDENTIFICATION</scope>
</reference>
<dbReference type="InterPro" id="IPR013525">
    <property type="entry name" value="ABC2_TM"/>
</dbReference>
<proteinExistence type="predicted"/>
<dbReference type="InterPro" id="IPR003439">
    <property type="entry name" value="ABC_transporter-like_ATP-bd"/>
</dbReference>
<dbReference type="GO" id="GO:0034191">
    <property type="term" value="F:apolipoprotein A-I receptor binding"/>
    <property type="evidence" value="ECO:0007669"/>
    <property type="project" value="TreeGrafter"/>
</dbReference>
<dbReference type="Proteomes" id="UP000694580">
    <property type="component" value="Chromosome 9"/>
</dbReference>
<dbReference type="SUPFAM" id="SSF52540">
    <property type="entry name" value="P-loop containing nucleoside triphosphate hydrolases"/>
    <property type="match status" value="2"/>
</dbReference>
<reference evidence="14 15" key="1">
    <citation type="submission" date="2020-06" db="EMBL/GenBank/DDBJ databases">
        <authorList>
            <consortium name="Wellcome Sanger Institute Data Sharing"/>
        </authorList>
    </citation>
    <scope>NUCLEOTIDE SEQUENCE [LARGE SCALE GENOMIC DNA]</scope>
</reference>